<accession>A0ABP5C1B5</accession>
<reference evidence="5" key="1">
    <citation type="journal article" date="2019" name="Int. J. Syst. Evol. Microbiol.">
        <title>The Global Catalogue of Microorganisms (GCM) 10K type strain sequencing project: providing services to taxonomists for standard genome sequencing and annotation.</title>
        <authorList>
            <consortium name="The Broad Institute Genomics Platform"/>
            <consortium name="The Broad Institute Genome Sequencing Center for Infectious Disease"/>
            <person name="Wu L."/>
            <person name="Ma J."/>
        </authorList>
    </citation>
    <scope>NUCLEOTIDE SEQUENCE [LARGE SCALE GENOMIC DNA]</scope>
    <source>
        <strain evidence="5">JCM 15309</strain>
    </source>
</reference>
<comment type="caution">
    <text evidence="3">Lacks conserved residue(s) required for the propagation of feature annotation.</text>
</comment>
<evidence type="ECO:0000256" key="1">
    <source>
        <dbReference type="ARBA" id="ARBA00022723"/>
    </source>
</evidence>
<dbReference type="Proteomes" id="UP001500571">
    <property type="component" value="Unassembled WGS sequence"/>
</dbReference>
<dbReference type="SUPFAM" id="SSF51556">
    <property type="entry name" value="Metallo-dependent hydrolases"/>
    <property type="match status" value="1"/>
</dbReference>
<dbReference type="PANTHER" id="PTHR10819">
    <property type="entry name" value="PHOSPHOTRIESTERASE-RELATED"/>
    <property type="match status" value="1"/>
</dbReference>
<keyword evidence="2" id="KW-0378">Hydrolase</keyword>
<evidence type="ECO:0000313" key="5">
    <source>
        <dbReference type="Proteomes" id="UP001500571"/>
    </source>
</evidence>
<dbReference type="Pfam" id="PF02126">
    <property type="entry name" value="PTE"/>
    <property type="match status" value="1"/>
</dbReference>
<protein>
    <submittedName>
        <fullName evidence="4">Phosphotriesterase</fullName>
    </submittedName>
</protein>
<evidence type="ECO:0000313" key="4">
    <source>
        <dbReference type="EMBL" id="GAA1956205.1"/>
    </source>
</evidence>
<dbReference type="PROSITE" id="PS51347">
    <property type="entry name" value="PHOSPHOTRIESTERASE_2"/>
    <property type="match status" value="1"/>
</dbReference>
<dbReference type="InterPro" id="IPR032466">
    <property type="entry name" value="Metal_Hydrolase"/>
</dbReference>
<dbReference type="Gene3D" id="3.20.20.140">
    <property type="entry name" value="Metal-dependent hydrolases"/>
    <property type="match status" value="1"/>
</dbReference>
<evidence type="ECO:0000256" key="2">
    <source>
        <dbReference type="ARBA" id="ARBA00022801"/>
    </source>
</evidence>
<dbReference type="EMBL" id="BAAAPB010000001">
    <property type="protein sequence ID" value="GAA1956205.1"/>
    <property type="molecule type" value="Genomic_DNA"/>
</dbReference>
<gene>
    <name evidence="4" type="ORF">GCM10009798_14440</name>
</gene>
<comment type="similarity">
    <text evidence="3">Belongs to the metallo-dependent hydrolases superfamily. Phosphotriesterase family.</text>
</comment>
<dbReference type="PANTHER" id="PTHR10819:SF3">
    <property type="entry name" value="PHOSPHOTRIESTERASE-RELATED PROTEIN"/>
    <property type="match status" value="1"/>
</dbReference>
<sequence length="295" mass="30195">MTATTSVNTVLGPVPAADLGVVAVHEALLSVLPGAQFAYDIELDRAAVFREVADRLTAFKSAGGGTVVDAGGMYAGRDVPLYEALSRATGVHIVASSGQMETGMLGGYFLTPQTDPPTPWPAERFAALYAAEVTEGMVVPRVERRGAAGMISTAVTADSMTPTDESQLRGCARAAKETGVALTFRAGSDPLAELAVALEEGLAAERIAVADAGEQAEKVAAAGAFVVFTDLARAVAFAQAGDAERTLVATGGAAVAFGHDVPPAAYDELVRGVPAELRQQLLVTNPAALLAVKEA</sequence>
<name>A0ABP5C1B5_9ACTN</name>
<keyword evidence="1" id="KW-0479">Metal-binding</keyword>
<organism evidence="4 5">
    <name type="scientific">Nocardioides panacihumi</name>
    <dbReference type="NCBI Taxonomy" id="400774"/>
    <lineage>
        <taxon>Bacteria</taxon>
        <taxon>Bacillati</taxon>
        <taxon>Actinomycetota</taxon>
        <taxon>Actinomycetes</taxon>
        <taxon>Propionibacteriales</taxon>
        <taxon>Nocardioidaceae</taxon>
        <taxon>Nocardioides</taxon>
    </lineage>
</organism>
<comment type="caution">
    <text evidence="4">The sequence shown here is derived from an EMBL/GenBank/DDBJ whole genome shotgun (WGS) entry which is preliminary data.</text>
</comment>
<keyword evidence="5" id="KW-1185">Reference proteome</keyword>
<proteinExistence type="inferred from homology"/>
<evidence type="ECO:0000256" key="3">
    <source>
        <dbReference type="PROSITE-ProRule" id="PRU00679"/>
    </source>
</evidence>
<dbReference type="InterPro" id="IPR001559">
    <property type="entry name" value="Phosphotriesterase"/>
</dbReference>
<dbReference type="RefSeq" id="WP_344043887.1">
    <property type="nucleotide sequence ID" value="NZ_BAAAPB010000001.1"/>
</dbReference>